<evidence type="ECO:0000259" key="1">
    <source>
        <dbReference type="PROSITE" id="PS51819"/>
    </source>
</evidence>
<dbReference type="AlphaFoldDB" id="D5Q9V9"/>
<protein>
    <submittedName>
        <fullName evidence="2">Glyoxalase family protein</fullName>
    </submittedName>
</protein>
<dbReference type="PANTHER" id="PTHR36437:SF2">
    <property type="entry name" value="GLYOXALASE_BLEOMYCIN RESISTANCE PROTEIN_DIOXYGENASE"/>
    <property type="match status" value="1"/>
</dbReference>
<comment type="caution">
    <text evidence="2">The sequence shown here is derived from an EMBL/GenBank/DDBJ whole genome shotgun (WGS) entry which is preliminary data.</text>
</comment>
<dbReference type="HOGENOM" id="CLU_046006_10_2_9"/>
<reference evidence="2 3" key="1">
    <citation type="submission" date="2010-05" db="EMBL/GenBank/DDBJ databases">
        <authorList>
            <person name="Qin X."/>
            <person name="Bachman B."/>
            <person name="Battles P."/>
            <person name="Bell A."/>
            <person name="Bess C."/>
            <person name="Bickham C."/>
            <person name="Chaboub L."/>
            <person name="Chen D."/>
            <person name="Coyle M."/>
            <person name="Deiros D.R."/>
            <person name="Dinh H."/>
            <person name="Forbes L."/>
            <person name="Fowler G."/>
            <person name="Francisco L."/>
            <person name="Fu Q."/>
            <person name="Gubbala S."/>
            <person name="Hale W."/>
            <person name="Han Y."/>
            <person name="Hemphill L."/>
            <person name="Highlander S.K."/>
            <person name="Hirani K."/>
            <person name="Hogues M."/>
            <person name="Jackson L."/>
            <person name="Jakkamsetti A."/>
            <person name="Javaid M."/>
            <person name="Jiang H."/>
            <person name="Korchina V."/>
            <person name="Kovar C."/>
            <person name="Lara F."/>
            <person name="Lee S."/>
            <person name="Mata R."/>
            <person name="Mathew T."/>
            <person name="Moen C."/>
            <person name="Morales K."/>
            <person name="Munidasa M."/>
            <person name="Nazareth L."/>
            <person name="Ngo R."/>
            <person name="Nguyen L."/>
            <person name="Okwuonu G."/>
            <person name="Ongeri F."/>
            <person name="Patil S."/>
            <person name="Petrosino J."/>
            <person name="Pham C."/>
            <person name="Pham P."/>
            <person name="Pu L.-L."/>
            <person name="Puazo M."/>
            <person name="Raj R."/>
            <person name="Reid J."/>
            <person name="Rouhana J."/>
            <person name="Saada N."/>
            <person name="Shang Y."/>
            <person name="Simmons D."/>
            <person name="Thornton R."/>
            <person name="Warren J."/>
            <person name="Weissenberger G."/>
            <person name="Zhang J."/>
            <person name="Zhang L."/>
            <person name="Zhou C."/>
            <person name="Zhu D."/>
            <person name="Muzny D."/>
            <person name="Worley K."/>
            <person name="Gibbs R."/>
        </authorList>
    </citation>
    <scope>NUCLEOTIDE SEQUENCE [LARGE SCALE GENOMIC DNA]</scope>
    <source>
        <strain evidence="2 3">NAP08</strain>
    </source>
</reference>
<dbReference type="InterPro" id="IPR037523">
    <property type="entry name" value="VOC_core"/>
</dbReference>
<accession>D5Q9V9</accession>
<evidence type="ECO:0000313" key="2">
    <source>
        <dbReference type="EMBL" id="EFH05351.1"/>
    </source>
</evidence>
<dbReference type="SUPFAM" id="SSF54593">
    <property type="entry name" value="Glyoxalase/Bleomycin resistance protein/Dihydroxybiphenyl dioxygenase"/>
    <property type="match status" value="1"/>
</dbReference>
<sequence length="130" mass="15215">MGIVMINKIGKITLYVNNQEDAKLFWTEKLNFVVTYEKEMGPNMKWVEVAPSKNEFTTFVLYDKNLMMKQNKEINVSHPSIILSTRDINGTYEQMANNEVEVGELMEMPYGRIFSFKDQDGNDYLVREDK</sequence>
<organism evidence="2 3">
    <name type="scientific">Clostridioides difficile NAP08</name>
    <dbReference type="NCBI Taxonomy" id="525259"/>
    <lineage>
        <taxon>Bacteria</taxon>
        <taxon>Bacillati</taxon>
        <taxon>Bacillota</taxon>
        <taxon>Clostridia</taxon>
        <taxon>Peptostreptococcales</taxon>
        <taxon>Peptostreptococcaceae</taxon>
        <taxon>Clostridioides</taxon>
    </lineage>
</organism>
<proteinExistence type="predicted"/>
<evidence type="ECO:0000313" key="3">
    <source>
        <dbReference type="Proteomes" id="UP000003227"/>
    </source>
</evidence>
<dbReference type="InterPro" id="IPR029068">
    <property type="entry name" value="Glyas_Bleomycin-R_OHBP_Dase"/>
</dbReference>
<gene>
    <name evidence="2" type="ORF">HMPREF0220_3693</name>
</gene>
<dbReference type="PROSITE" id="PS51819">
    <property type="entry name" value="VOC"/>
    <property type="match status" value="1"/>
</dbReference>
<dbReference type="Proteomes" id="UP000003227">
    <property type="component" value="Unassembled WGS sequence"/>
</dbReference>
<feature type="domain" description="VOC" evidence="1">
    <location>
        <begin position="8"/>
        <end position="129"/>
    </location>
</feature>
<dbReference type="EMBL" id="ADNX01000102">
    <property type="protein sequence ID" value="EFH05351.1"/>
    <property type="molecule type" value="Genomic_DNA"/>
</dbReference>
<dbReference type="PANTHER" id="PTHR36437">
    <property type="entry name" value="GLYOXALASE/BLEOMYCIN RESISTANCE PROTEIN/DIOXYGENASE"/>
    <property type="match status" value="1"/>
</dbReference>
<dbReference type="InterPro" id="IPR004360">
    <property type="entry name" value="Glyas_Fos-R_dOase_dom"/>
</dbReference>
<name>D5Q9V9_CLODI</name>
<dbReference type="Pfam" id="PF00903">
    <property type="entry name" value="Glyoxalase"/>
    <property type="match status" value="1"/>
</dbReference>
<dbReference type="Gene3D" id="3.10.180.10">
    <property type="entry name" value="2,3-Dihydroxybiphenyl 1,2-Dioxygenase, domain 1"/>
    <property type="match status" value="1"/>
</dbReference>